<accession>A0A3S1CNY6</accession>
<evidence type="ECO:0000313" key="1">
    <source>
        <dbReference type="EMBL" id="RUT05621.1"/>
    </source>
</evidence>
<reference evidence="1" key="2">
    <citation type="journal article" date="2019" name="Genome Biol. Evol.">
        <title>Day and night: Metabolic profiles and evolutionary relationships of six axenic non-marine cyanobacteria.</title>
        <authorList>
            <person name="Will S.E."/>
            <person name="Henke P."/>
            <person name="Boedeker C."/>
            <person name="Huang S."/>
            <person name="Brinkmann H."/>
            <person name="Rohde M."/>
            <person name="Jarek M."/>
            <person name="Friedl T."/>
            <person name="Seufert S."/>
            <person name="Schumacher M."/>
            <person name="Overmann J."/>
            <person name="Neumann-Schaal M."/>
            <person name="Petersen J."/>
        </authorList>
    </citation>
    <scope>NUCLEOTIDE SEQUENCE [LARGE SCALE GENOMIC DNA]</scope>
    <source>
        <strain evidence="1">PCC 7102</strain>
    </source>
</reference>
<protein>
    <recommendedName>
        <fullName evidence="3">Serine/threonine protein kinase</fullName>
    </recommendedName>
</protein>
<sequence>MDIISSTCMVALFNTVWQGCLTNVAYDVIEEVLHLETFILKIRNNHQLNQYLASALAKCFINAQKNIANECIEELKRNSTQANYRGLITYKPEQNHIDIHNLQHKIDSLKKQLLLIKKNPSSIPIFSLTEIEQLLASKAGADCSTSTSLIDKLLPLALENCPVAIYEQKLKHQKSGLFEKISDCFLEEVVEYELLYRIFTTLSQSRTSTNVQKNHEELLNIKKLLEDLNNFPQKSVHSKTLPSSDKKQDLHATHQELLTESEDYLLDSSFYSDCCKEIDKPGALIRVKAPLKWGKTYLMMHILNYGNQKGYKFVRVDFKQADSNVFIDSEQFLKWFCSKITDEINLSDKLDEYWRQTRGIKRNCSNYFEKYLLASIDNPLILGLDDVDLLFSNLTTAHDFFSLLRSWHEDAKVKPIWQKLRLILAYSREDNIYLPQNQSPFNVGKNVELQELSQKQVFQLVQKYKLNWDEEQVKQLMRMVGGHPYLVLTALEQIAYKKITLEEFLETAPTEEGLYGDYLLRYLSFLEDNQELLEALQQIVNANTPVKIDAKNASKLKNMGLVKSKGNSVEILCDLFRLYFKDRLEVNS</sequence>
<comment type="caution">
    <text evidence="1">The sequence shown here is derived from an EMBL/GenBank/DDBJ whole genome shotgun (WGS) entry which is preliminary data.</text>
</comment>
<keyword evidence="2" id="KW-1185">Reference proteome</keyword>
<dbReference type="EMBL" id="RSCL01000008">
    <property type="protein sequence ID" value="RUT05621.1"/>
    <property type="molecule type" value="Genomic_DNA"/>
</dbReference>
<dbReference type="SUPFAM" id="SSF52540">
    <property type="entry name" value="P-loop containing nucleoside triphosphate hydrolases"/>
    <property type="match status" value="1"/>
</dbReference>
<gene>
    <name evidence="1" type="ORF">DSM106972_036280</name>
</gene>
<evidence type="ECO:0000313" key="2">
    <source>
        <dbReference type="Proteomes" id="UP000271624"/>
    </source>
</evidence>
<dbReference type="InterPro" id="IPR027417">
    <property type="entry name" value="P-loop_NTPase"/>
</dbReference>
<dbReference type="Pfam" id="PF14516">
    <property type="entry name" value="AAA_35"/>
    <property type="match status" value="1"/>
</dbReference>
<reference evidence="1" key="1">
    <citation type="submission" date="2018-12" db="EMBL/GenBank/DDBJ databases">
        <authorList>
            <person name="Will S."/>
            <person name="Neumann-Schaal M."/>
            <person name="Henke P."/>
        </authorList>
    </citation>
    <scope>NUCLEOTIDE SEQUENCE</scope>
    <source>
        <strain evidence="1">PCC 7102</strain>
    </source>
</reference>
<dbReference type="Gene3D" id="3.40.50.300">
    <property type="entry name" value="P-loop containing nucleotide triphosphate hydrolases"/>
    <property type="match status" value="1"/>
</dbReference>
<evidence type="ECO:0008006" key="3">
    <source>
        <dbReference type="Google" id="ProtNLM"/>
    </source>
</evidence>
<dbReference type="RefSeq" id="WP_127082081.1">
    <property type="nucleotide sequence ID" value="NZ_RSCL01000008.1"/>
</dbReference>
<dbReference type="Proteomes" id="UP000271624">
    <property type="component" value="Unassembled WGS sequence"/>
</dbReference>
<organism evidence="1 2">
    <name type="scientific">Dulcicalothrix desertica PCC 7102</name>
    <dbReference type="NCBI Taxonomy" id="232991"/>
    <lineage>
        <taxon>Bacteria</taxon>
        <taxon>Bacillati</taxon>
        <taxon>Cyanobacteriota</taxon>
        <taxon>Cyanophyceae</taxon>
        <taxon>Nostocales</taxon>
        <taxon>Calotrichaceae</taxon>
        <taxon>Dulcicalothrix</taxon>
    </lineage>
</organism>
<dbReference type="OrthoDB" id="5522963at2"/>
<dbReference type="AlphaFoldDB" id="A0A3S1CNY6"/>
<proteinExistence type="predicted"/>
<name>A0A3S1CNY6_9CYAN</name>